<dbReference type="GO" id="GO:0005886">
    <property type="term" value="C:plasma membrane"/>
    <property type="evidence" value="ECO:0007669"/>
    <property type="project" value="InterPro"/>
</dbReference>
<feature type="domain" description="Cadherin" evidence="11">
    <location>
        <begin position="392"/>
        <end position="515"/>
    </location>
</feature>
<dbReference type="CDD" id="cd11304">
    <property type="entry name" value="Cadherin_repeat"/>
    <property type="match status" value="14"/>
</dbReference>
<dbReference type="GO" id="GO:0005509">
    <property type="term" value="F:calcium ion binding"/>
    <property type="evidence" value="ECO:0007669"/>
    <property type="project" value="UniProtKB-UniRule"/>
</dbReference>
<feature type="domain" description="Cadherin" evidence="11">
    <location>
        <begin position="1194"/>
        <end position="1303"/>
    </location>
</feature>
<keyword evidence="4" id="KW-0677">Repeat</keyword>
<organism evidence="12 13">
    <name type="scientific">Littorina saxatilis</name>
    <dbReference type="NCBI Taxonomy" id="31220"/>
    <lineage>
        <taxon>Eukaryota</taxon>
        <taxon>Metazoa</taxon>
        <taxon>Spiralia</taxon>
        <taxon>Lophotrochozoa</taxon>
        <taxon>Mollusca</taxon>
        <taxon>Gastropoda</taxon>
        <taxon>Caenogastropoda</taxon>
        <taxon>Littorinimorpha</taxon>
        <taxon>Littorinoidea</taxon>
        <taxon>Littorinidae</taxon>
        <taxon>Littorina</taxon>
    </lineage>
</organism>
<keyword evidence="2 9" id="KW-0812">Transmembrane</keyword>
<dbReference type="InterPro" id="IPR020894">
    <property type="entry name" value="Cadherin_CS"/>
</dbReference>
<feature type="domain" description="Cadherin" evidence="11">
    <location>
        <begin position="839"/>
        <end position="966"/>
    </location>
</feature>
<feature type="domain" description="Cadherin" evidence="11">
    <location>
        <begin position="1323"/>
        <end position="1408"/>
    </location>
</feature>
<evidence type="ECO:0000256" key="8">
    <source>
        <dbReference type="PROSITE-ProRule" id="PRU00043"/>
    </source>
</evidence>
<comment type="caution">
    <text evidence="12">The sequence shown here is derived from an EMBL/GenBank/DDBJ whole genome shotgun (WGS) entry which is preliminary data.</text>
</comment>
<feature type="domain" description="Cadherin" evidence="11">
    <location>
        <begin position="149"/>
        <end position="267"/>
    </location>
</feature>
<keyword evidence="5 8" id="KW-0106">Calcium</keyword>
<dbReference type="Pfam" id="PF00028">
    <property type="entry name" value="Cadherin"/>
    <property type="match status" value="8"/>
</dbReference>
<dbReference type="GO" id="GO:0007156">
    <property type="term" value="P:homophilic cell adhesion via plasma membrane adhesion molecules"/>
    <property type="evidence" value="ECO:0007669"/>
    <property type="project" value="InterPro"/>
</dbReference>
<dbReference type="SMART" id="SM00112">
    <property type="entry name" value="CA"/>
    <property type="match status" value="14"/>
</dbReference>
<gene>
    <name evidence="12" type="ORF">V1264_011564</name>
</gene>
<evidence type="ECO:0000259" key="11">
    <source>
        <dbReference type="PROSITE" id="PS50268"/>
    </source>
</evidence>
<dbReference type="PROSITE" id="PS00232">
    <property type="entry name" value="CADHERIN_1"/>
    <property type="match status" value="6"/>
</dbReference>
<evidence type="ECO:0000256" key="6">
    <source>
        <dbReference type="ARBA" id="ARBA00022989"/>
    </source>
</evidence>
<dbReference type="Gene3D" id="2.60.40.60">
    <property type="entry name" value="Cadherins"/>
    <property type="match status" value="14"/>
</dbReference>
<comment type="subcellular location">
    <subcellularLocation>
        <location evidence="1">Membrane</location>
        <topology evidence="1">Single-pass membrane protein</topology>
    </subcellularLocation>
</comment>
<keyword evidence="6 9" id="KW-1133">Transmembrane helix</keyword>
<dbReference type="InterPro" id="IPR015919">
    <property type="entry name" value="Cadherin-like_sf"/>
</dbReference>
<keyword evidence="7 9" id="KW-0472">Membrane</keyword>
<evidence type="ECO:0000256" key="1">
    <source>
        <dbReference type="ARBA" id="ARBA00004167"/>
    </source>
</evidence>
<feature type="domain" description="Cadherin" evidence="11">
    <location>
        <begin position="42"/>
        <end position="145"/>
    </location>
</feature>
<evidence type="ECO:0000256" key="7">
    <source>
        <dbReference type="ARBA" id="ARBA00023136"/>
    </source>
</evidence>
<feature type="domain" description="Cadherin" evidence="11">
    <location>
        <begin position="625"/>
        <end position="731"/>
    </location>
</feature>
<dbReference type="SUPFAM" id="SSF49313">
    <property type="entry name" value="Cadherin-like"/>
    <property type="match status" value="14"/>
</dbReference>
<keyword evidence="13" id="KW-1185">Reference proteome</keyword>
<dbReference type="FunFam" id="2.60.40.60:FF:000033">
    <property type="entry name" value="FAT atypical cadherin 1"/>
    <property type="match status" value="1"/>
</dbReference>
<evidence type="ECO:0000256" key="5">
    <source>
        <dbReference type="ARBA" id="ARBA00022837"/>
    </source>
</evidence>
<dbReference type="PROSITE" id="PS50268">
    <property type="entry name" value="CADHERIN_2"/>
    <property type="match status" value="14"/>
</dbReference>
<evidence type="ECO:0000256" key="3">
    <source>
        <dbReference type="ARBA" id="ARBA00022729"/>
    </source>
</evidence>
<feature type="chain" id="PRO_5042831145" description="Cadherin domain-containing protein" evidence="10">
    <location>
        <begin position="20"/>
        <end position="1806"/>
    </location>
</feature>
<dbReference type="EMBL" id="JBAMIC010000002">
    <property type="protein sequence ID" value="KAK7112050.1"/>
    <property type="molecule type" value="Genomic_DNA"/>
</dbReference>
<name>A0AAN9BVG5_9CAEN</name>
<feature type="domain" description="Cadherin" evidence="11">
    <location>
        <begin position="1552"/>
        <end position="1664"/>
    </location>
</feature>
<protein>
    <recommendedName>
        <fullName evidence="11">Cadherin domain-containing protein</fullName>
    </recommendedName>
</protein>
<feature type="domain" description="Cadherin" evidence="11">
    <location>
        <begin position="1420"/>
        <end position="1542"/>
    </location>
</feature>
<feature type="domain" description="Cadherin" evidence="11">
    <location>
        <begin position="1079"/>
        <end position="1193"/>
    </location>
</feature>
<evidence type="ECO:0000256" key="2">
    <source>
        <dbReference type="ARBA" id="ARBA00022692"/>
    </source>
</evidence>
<sequence>MLFVVSIAVLCALFAPSHQQSNRSPTFTQDLSTLLVSEGLFENTTVGSTIGYISCVDPDGDSIVYYVGGSSSLGINDPFTGEIYLLKQLDREQSVNSLNPNEKPNSVTFQCVDFDSTSRTEISASRTRVDLVITVRDNNDNPPVFSIDNPDGFTFSVKESDPVGTVLTGIISVTDEDIGVNAKLDFLQLFCTADPEPCGTFSLNYTEANEGDYRASIVLRRALDYETRTEYRTALRAVDGRGTNVKNTASTGIRIVIEDSQDTDPVFTNQNLNFNVEEGVPVGQSVQFSLSARDGDRGAKRKIFLEVVDDPNGYTLFNASGAVLADSIRGIYNATLFVKTEIDRENPVVANGYTFMAKATEVTDDGTLTSATATQTFRVNIQDRNDNPPTFTESTYTVTVKEMNRVNASVQIPNLRIEVNDPDEPTNARYKMEIVSQSQSGAFGFTPNSLVSGEQNFYLTVNNFQYMDYETPSYHTQNVQLRAVEYLQNGTRGTKTSTAMVIVTLEDVNDNFPQFSPPDYETSVSENAPNFTSIARVSAVDADTGLNGAIVYRLEDRARSLFYINPTSGVIHLMGRLDYEQQTEYSFLALALDRGGNDSTQASKSSQALVRVRVIDYNDVGPEFTLPTYNARVTENSLQFESTVRVTATDPSDTNITYRIVSGNTNTNSFVLDRVTGVLTLREGLNYENTPEQKGIYRLNIEASDNGNPPETTTSVITVTVVDENNHTPIFMPTQYSKTVSEAEAPGTSVLTVSATDSDFGSNGEITYRIGTGGRDSFEVTRDGIVLISNNPSLDYDEIGNSPITVEIIAVDGGSPQHSATAFMTVTVTDANNKPPRFLDSLYNKIVDESSAVGTSVLRVTATDPDQGSSLQYSISASSIIAINKAGSQVGSVIPYDFRKAFTIDQSSGVISVGFGLDRTYVVEMSFQVMVEDVNQQDGIKRATSRVTITISGKPDTELYFNQPWTKDSQEYSVLLLESSPVGTEIMTLQARDPADDSSVLTDYQEVSGSDLGDYFSIITKTDSRGTTPGVVVLNQQLDYESGDLVHSVTVLARKDSRSVTAKITITVTDFNDNRPEFIPAAYKFNVREGAPVNFNLGTIRAIDRDSSSFGPVEFSLAGGLNKDDFKLYITPNEEGVAQLLVAKELDFETRRLYNIEVIATDNKFGRGSAIRLDSKASITIQVLDENDNTPRFSDRQRSFSVPETARPQTRLGQILANDADFNLNGRIYYSLNATASQSQALRLFGITEQTGILVTRASLRGLSGGYTMNVIARDGGSPPRSSDIPITIKVQGAEDDDGTPQWLSPINLAVVKHLEHDQSRLNVDISAVARTANASIIYSFVPFRNDYRNFFINSGTGSINVTADLDREVQATYTLVIQAMDSKNRTMISRRTLIVELEDADDNDPSFMKSNYTACPEDFKVPTVFTAMDNTPPGEIVAQAVACDPDGPGNNNAYYFIYTGNNLCQQNQSTFRVHLNGSIENLEILDYENQTEYLVCVRVEKSASQTGRKKRAFDKTQMVDTDKVAYIVIQITDINDNGPTFPLDSTTAALETTPSEPTLIQVTANDPDGPVYGRVRYDITDTMYYPPDGNAYSLRGAFAIDSNSGEVTTNLPSYSDFSRGFFRITITAFDVENSKLNDTMIVKVIVYQRSQLLRVVLDKPPSEGQGLAAELIKKLNTAGNPEREFFFKSASEHRTGSNIVATQTDICFVLVENNQATEANRGLQALEAGEFLKILLENDYQMINRGTCYALRSSQDGVKWRDLWWVLVAIAIFIFICVIILIVTVTILYSRYKDLMKAETYMVPQ</sequence>
<keyword evidence="3 10" id="KW-0732">Signal</keyword>
<feature type="domain" description="Cadherin" evidence="11">
    <location>
        <begin position="968"/>
        <end position="1078"/>
    </location>
</feature>
<evidence type="ECO:0000256" key="4">
    <source>
        <dbReference type="ARBA" id="ARBA00022737"/>
    </source>
</evidence>
<feature type="domain" description="Cadherin" evidence="11">
    <location>
        <begin position="516"/>
        <end position="624"/>
    </location>
</feature>
<evidence type="ECO:0000313" key="12">
    <source>
        <dbReference type="EMBL" id="KAK7112050.1"/>
    </source>
</evidence>
<evidence type="ECO:0000256" key="9">
    <source>
        <dbReference type="SAM" id="Phobius"/>
    </source>
</evidence>
<dbReference type="PANTHER" id="PTHR24026:SF125">
    <property type="entry name" value="FAT-LIKE CADHERIN-RELATED TUMOR SUPPRESSOR HOMOLOG"/>
    <property type="match status" value="1"/>
</dbReference>
<dbReference type="FunFam" id="2.60.40.60:FF:000020">
    <property type="entry name" value="Dachsous cadherin-related 1b"/>
    <property type="match status" value="1"/>
</dbReference>
<dbReference type="PRINTS" id="PR00205">
    <property type="entry name" value="CADHERIN"/>
</dbReference>
<evidence type="ECO:0000256" key="10">
    <source>
        <dbReference type="SAM" id="SignalP"/>
    </source>
</evidence>
<dbReference type="PANTHER" id="PTHR24026">
    <property type="entry name" value="FAT ATYPICAL CADHERIN-RELATED"/>
    <property type="match status" value="1"/>
</dbReference>
<dbReference type="InterPro" id="IPR002126">
    <property type="entry name" value="Cadherin-like_dom"/>
</dbReference>
<evidence type="ECO:0000313" key="13">
    <source>
        <dbReference type="Proteomes" id="UP001374579"/>
    </source>
</evidence>
<accession>A0AAN9BVG5</accession>
<proteinExistence type="predicted"/>
<feature type="signal peptide" evidence="10">
    <location>
        <begin position="1"/>
        <end position="19"/>
    </location>
</feature>
<dbReference type="Proteomes" id="UP001374579">
    <property type="component" value="Unassembled WGS sequence"/>
</dbReference>
<feature type="domain" description="Cadherin" evidence="11">
    <location>
        <begin position="268"/>
        <end position="391"/>
    </location>
</feature>
<feature type="transmembrane region" description="Helical" evidence="9">
    <location>
        <begin position="1764"/>
        <end position="1790"/>
    </location>
</feature>
<reference evidence="12 13" key="1">
    <citation type="submission" date="2024-02" db="EMBL/GenBank/DDBJ databases">
        <title>Chromosome-scale genome assembly of the rough periwinkle Littorina saxatilis.</title>
        <authorList>
            <person name="De Jode A."/>
            <person name="Faria R."/>
            <person name="Formenti G."/>
            <person name="Sims Y."/>
            <person name="Smith T.P."/>
            <person name="Tracey A."/>
            <person name="Wood J.M.D."/>
            <person name="Zagrodzka Z.B."/>
            <person name="Johannesson K."/>
            <person name="Butlin R.K."/>
            <person name="Leder E.H."/>
        </authorList>
    </citation>
    <scope>NUCLEOTIDE SEQUENCE [LARGE SCALE GENOMIC DNA]</scope>
    <source>
        <strain evidence="12">Snail1</strain>
        <tissue evidence="12">Muscle</tissue>
    </source>
</reference>
<feature type="domain" description="Cadherin" evidence="11">
    <location>
        <begin position="732"/>
        <end position="838"/>
    </location>
</feature>